<keyword evidence="24" id="KW-1185">Reference proteome</keyword>
<feature type="signal peptide" evidence="20">
    <location>
        <begin position="1"/>
        <end position="22"/>
    </location>
</feature>
<dbReference type="GO" id="GO:0004674">
    <property type="term" value="F:protein serine/threonine kinase activity"/>
    <property type="evidence" value="ECO:0007669"/>
    <property type="project" value="UniProtKB-KW"/>
</dbReference>
<keyword evidence="14" id="KW-1133">Transmembrane helix</keyword>
<comment type="cofactor">
    <cofactor evidence="1">
        <name>Mg(2+)</name>
        <dbReference type="ChEBI" id="CHEBI:18420"/>
    </cofactor>
</comment>
<dbReference type="Pfam" id="PF06479">
    <property type="entry name" value="Ribonuc_2-5A"/>
    <property type="match status" value="1"/>
</dbReference>
<evidence type="ECO:0000256" key="10">
    <source>
        <dbReference type="ARBA" id="ARBA00022777"/>
    </source>
</evidence>
<evidence type="ECO:0000256" key="16">
    <source>
        <dbReference type="ARBA" id="ARBA00023180"/>
    </source>
</evidence>
<dbReference type="GO" id="GO:0070059">
    <property type="term" value="P:intrinsic apoptotic signaling pathway in response to endoplasmic reticulum stress"/>
    <property type="evidence" value="ECO:0007669"/>
    <property type="project" value="TreeGrafter"/>
</dbReference>
<keyword evidence="8 20" id="KW-0732">Signal</keyword>
<dbReference type="FunCoup" id="A0A067M7I9">
    <property type="interactions" value="131"/>
</dbReference>
<evidence type="ECO:0000259" key="22">
    <source>
        <dbReference type="PROSITE" id="PS51392"/>
    </source>
</evidence>
<evidence type="ECO:0000256" key="4">
    <source>
        <dbReference type="ARBA" id="ARBA00022527"/>
    </source>
</evidence>
<sequence length="1222" mass="133602">MDLRMDTLVLCTLLFLTISISAEPFRLNNVPALPPARIRRSNIPPAYPIPDSAGPSPGSPPLPIDAAQDDLNLLDIVLVASVDGKFHAINRTTGRQKWSMSDDPTFGAGIDDSGNGNNSTDTPLPILQHLVRTDHKAITQPDIHDEDTVMDETYIIEPQSGDIYVLPSSSTPSTPLQRLPFTMSQLVEHSPFSFPGDDQRVFVGRKETSLISLDIETGRIVGVFNSDQCIWDDSPPPLRDHEDNDAGAEWSEEQSNSTNGGKKRSRRRKVREIHIGRTDYHVAVHVRGRGNVQNLAFSTYGPNNIDRSQQTLWSRTPDDLYLQTLPDGTILSFKTDTDEKLQWITKLTQPAVAVFDILTTPSRSTPFVLLQPRPHLNRLFPDRASLSDLPDSTYVGLVGSSLFAMSHLNYPFVRFPEVRKGWKKGQHGNPKMTIGEGKGEGEPQNRDVPMPMGADTSEERCADLDCFVGVRISEMAGETRHWRLLDGPVRLGIDAGSESEVQTGTDPSGHGQHPHNAHHSVVIPHPTHSSSAPPYVPALPIPSEVRPALGSGPFGLGFGVGGEWEWGQVVFALAIGGLVTLISLGWFGVRVKFGRRGVESVKGGANDGQRFEEALVVSSLRNSTVINAGDPSAAPSSAAIPMPASDPTTLATPLVDVDIAIEDDPNGGSAAVKNGGDDAEGDSGAEGDDAAGKKKRRRKRGRGKKGGAKEDKAAPEDAVVAPGGAAAAELLDGFVKVEKAEQEDVGVAERSRTPSPRGSISIVSSKKEQAPVSSLVVSDTILGFGSHGTMVFEGSFQGRAVAVKRLLQDFVTLASREVSLLQESDDHPNVIRYYYKEFKDNFLYIALELCPASLADIVERPTAFPDISPSFDPKRALAQITAGLGHLHSLKIVHRDIKPPNILISRRGKNGATRMLISDFGLCKKLESDQTSFLPTAQGSMGAGTVGWRAPEILRGEVKLDEQLDASSGGIRGNGSGDGSIGSSVGGSGAPGTTSATNPTRLTKSVDIFALGILFYYTITGGEHPYGDRFEREVNILRDAKSLEWLERLGEEGSEATDVIYRMLNPEPKLRPDTTACLTHPFFWTPARRLAFLQDASDRFEIMERDPREPPLVELESQAFQVVGPDWHRRLDKIFIDNLGKFRKYDGKSVQDLLRALRNKKHHYQDLPDNVKRHLGPLPEGFLGYFTRRFPKLFLHVYFVISNSSLRYESMFRSYYDLVESH</sequence>
<keyword evidence="12" id="KW-0067">ATP-binding</keyword>
<dbReference type="OrthoDB" id="63989at2759"/>
<feature type="compositionally biased region" description="Basic residues" evidence="19">
    <location>
        <begin position="261"/>
        <end position="270"/>
    </location>
</feature>
<feature type="domain" description="KEN" evidence="22">
    <location>
        <begin position="1086"/>
        <end position="1218"/>
    </location>
</feature>
<dbReference type="PANTHER" id="PTHR13954:SF6">
    <property type="entry name" value="NON-SPECIFIC SERINE_THREONINE PROTEIN KINASE"/>
    <property type="match status" value="1"/>
</dbReference>
<dbReference type="SMART" id="SM00580">
    <property type="entry name" value="PUG"/>
    <property type="match status" value="1"/>
</dbReference>
<feature type="region of interest" description="Disordered" evidence="19">
    <location>
        <begin position="43"/>
        <end position="62"/>
    </location>
</feature>
<feature type="domain" description="Protein kinase" evidence="21">
    <location>
        <begin position="776"/>
        <end position="1083"/>
    </location>
</feature>
<keyword evidence="11" id="KW-0378">Hydrolase</keyword>
<dbReference type="GO" id="GO:0051082">
    <property type="term" value="F:unfolded protein binding"/>
    <property type="evidence" value="ECO:0007669"/>
    <property type="project" value="TreeGrafter"/>
</dbReference>
<dbReference type="InterPro" id="IPR011047">
    <property type="entry name" value="Quinoprotein_ADH-like_sf"/>
</dbReference>
<feature type="compositionally biased region" description="Polar residues" evidence="19">
    <location>
        <begin position="753"/>
        <end position="764"/>
    </location>
</feature>
<dbReference type="InterPro" id="IPR008271">
    <property type="entry name" value="Ser/Thr_kinase_AS"/>
</dbReference>
<keyword evidence="15" id="KW-0472">Membrane</keyword>
<dbReference type="GO" id="GO:0036498">
    <property type="term" value="P:IRE1-mediated unfolded protein response"/>
    <property type="evidence" value="ECO:0007669"/>
    <property type="project" value="UniProtKB-ARBA"/>
</dbReference>
<dbReference type="CDD" id="cd10422">
    <property type="entry name" value="RNase_Ire1"/>
    <property type="match status" value="1"/>
</dbReference>
<dbReference type="InterPro" id="IPR011009">
    <property type="entry name" value="Kinase-like_dom_sf"/>
</dbReference>
<dbReference type="PROSITE" id="PS50011">
    <property type="entry name" value="PROTEIN_KINASE_DOM"/>
    <property type="match status" value="1"/>
</dbReference>
<feature type="region of interest" description="Disordered" evidence="19">
    <location>
        <begin position="423"/>
        <end position="447"/>
    </location>
</feature>
<evidence type="ECO:0000256" key="5">
    <source>
        <dbReference type="ARBA" id="ARBA00022679"/>
    </source>
</evidence>
<protein>
    <recommendedName>
        <fullName evidence="3">non-specific serine/threonine protein kinase</fullName>
        <ecNumber evidence="3">2.7.11.1</ecNumber>
    </recommendedName>
</protein>
<feature type="compositionally biased region" description="Low complexity" evidence="19">
    <location>
        <begin position="631"/>
        <end position="647"/>
    </location>
</feature>
<dbReference type="FunFam" id="3.30.200.20:FF:000077">
    <property type="entry name" value="Putative Serine/threonine-protein kinase/endoribonuclease IRE1"/>
    <property type="match status" value="1"/>
</dbReference>
<keyword evidence="9" id="KW-0547">Nucleotide-binding</keyword>
<dbReference type="SUPFAM" id="SSF50998">
    <property type="entry name" value="Quinoprotein alcohol dehydrogenase-like"/>
    <property type="match status" value="1"/>
</dbReference>
<evidence type="ECO:0000256" key="3">
    <source>
        <dbReference type="ARBA" id="ARBA00012513"/>
    </source>
</evidence>
<feature type="region of interest" description="Disordered" evidence="19">
    <location>
        <begin position="628"/>
        <end position="647"/>
    </location>
</feature>
<dbReference type="PROSITE" id="PS51392">
    <property type="entry name" value="KEN"/>
    <property type="match status" value="1"/>
</dbReference>
<evidence type="ECO:0000256" key="15">
    <source>
        <dbReference type="ARBA" id="ARBA00023136"/>
    </source>
</evidence>
<evidence type="ECO:0000256" key="8">
    <source>
        <dbReference type="ARBA" id="ARBA00022729"/>
    </source>
</evidence>
<feature type="region of interest" description="Disordered" evidence="19">
    <location>
        <begin position="965"/>
        <end position="999"/>
    </location>
</feature>
<dbReference type="HOGENOM" id="CLU_004875_2_1_1"/>
<evidence type="ECO:0000256" key="19">
    <source>
        <dbReference type="SAM" id="MobiDB-lite"/>
    </source>
</evidence>
<feature type="region of interest" description="Disordered" evidence="19">
    <location>
        <begin position="661"/>
        <end position="720"/>
    </location>
</feature>
<feature type="compositionally biased region" description="Acidic residues" evidence="19">
    <location>
        <begin position="677"/>
        <end position="689"/>
    </location>
</feature>
<evidence type="ECO:0000256" key="20">
    <source>
        <dbReference type="SAM" id="SignalP"/>
    </source>
</evidence>
<evidence type="ECO:0000256" key="1">
    <source>
        <dbReference type="ARBA" id="ARBA00001946"/>
    </source>
</evidence>
<dbReference type="AlphaFoldDB" id="A0A067M7I9"/>
<evidence type="ECO:0000256" key="6">
    <source>
        <dbReference type="ARBA" id="ARBA00022692"/>
    </source>
</evidence>
<gene>
    <name evidence="23" type="ORF">BOTBODRAFT_38751</name>
</gene>
<name>A0A067M7I9_BOTB1</name>
<dbReference type="InParanoid" id="A0A067M7I9"/>
<dbReference type="SMART" id="SM00564">
    <property type="entry name" value="PQQ"/>
    <property type="match status" value="2"/>
</dbReference>
<keyword evidence="4" id="KW-0723">Serine/threonine-protein kinase</keyword>
<dbReference type="STRING" id="930990.A0A067M7I9"/>
<evidence type="ECO:0000259" key="21">
    <source>
        <dbReference type="PROSITE" id="PS50011"/>
    </source>
</evidence>
<evidence type="ECO:0000256" key="2">
    <source>
        <dbReference type="ARBA" id="ARBA00004479"/>
    </source>
</evidence>
<feature type="compositionally biased region" description="Gly residues" evidence="19">
    <location>
        <begin position="970"/>
        <end position="990"/>
    </location>
</feature>
<feature type="chain" id="PRO_5001641059" description="non-specific serine/threonine protein kinase" evidence="20">
    <location>
        <begin position="23"/>
        <end position="1222"/>
    </location>
</feature>
<dbReference type="PANTHER" id="PTHR13954">
    <property type="entry name" value="IRE1-RELATED"/>
    <property type="match status" value="1"/>
</dbReference>
<keyword evidence="10" id="KW-0418">Kinase</keyword>
<evidence type="ECO:0000313" key="24">
    <source>
        <dbReference type="Proteomes" id="UP000027195"/>
    </source>
</evidence>
<evidence type="ECO:0000256" key="13">
    <source>
        <dbReference type="ARBA" id="ARBA00022842"/>
    </source>
</evidence>
<dbReference type="Proteomes" id="UP000027195">
    <property type="component" value="Unassembled WGS sequence"/>
</dbReference>
<dbReference type="FunFam" id="1.20.1440.180:FF:000002">
    <property type="entry name" value="Serine/threonine-protein kinase/endoribonuclease IRE1"/>
    <property type="match status" value="1"/>
</dbReference>
<dbReference type="PROSITE" id="PS00108">
    <property type="entry name" value="PROTEIN_KINASE_ST"/>
    <property type="match status" value="1"/>
</dbReference>
<dbReference type="Gene3D" id="2.130.10.10">
    <property type="entry name" value="YVTN repeat-like/Quinoprotein amine dehydrogenase"/>
    <property type="match status" value="1"/>
</dbReference>
<dbReference type="InterPro" id="IPR038357">
    <property type="entry name" value="KEN_sf"/>
</dbReference>
<dbReference type="GO" id="GO:0005524">
    <property type="term" value="F:ATP binding"/>
    <property type="evidence" value="ECO:0007669"/>
    <property type="project" value="UniProtKB-KW"/>
</dbReference>
<organism evidence="23 24">
    <name type="scientific">Botryobasidium botryosum (strain FD-172 SS1)</name>
    <dbReference type="NCBI Taxonomy" id="930990"/>
    <lineage>
        <taxon>Eukaryota</taxon>
        <taxon>Fungi</taxon>
        <taxon>Dikarya</taxon>
        <taxon>Basidiomycota</taxon>
        <taxon>Agaricomycotina</taxon>
        <taxon>Agaricomycetes</taxon>
        <taxon>Cantharellales</taxon>
        <taxon>Botryobasidiaceae</taxon>
        <taxon>Botryobasidium</taxon>
    </lineage>
</organism>
<feature type="compositionally biased region" description="Basic and acidic residues" evidence="19">
    <location>
        <begin position="742"/>
        <end position="752"/>
    </location>
</feature>
<dbReference type="GO" id="GO:0016787">
    <property type="term" value="F:hydrolase activity"/>
    <property type="evidence" value="ECO:0007669"/>
    <property type="project" value="UniProtKB-KW"/>
</dbReference>
<evidence type="ECO:0000313" key="23">
    <source>
        <dbReference type="EMBL" id="KDQ07551.1"/>
    </source>
</evidence>
<evidence type="ECO:0000256" key="18">
    <source>
        <dbReference type="ARBA" id="ARBA00048977"/>
    </source>
</evidence>
<keyword evidence="13" id="KW-0460">Magnesium</keyword>
<dbReference type="Gene3D" id="1.20.1440.180">
    <property type="entry name" value="KEN domain"/>
    <property type="match status" value="1"/>
</dbReference>
<dbReference type="InterPro" id="IPR045133">
    <property type="entry name" value="IRE1/2-like"/>
</dbReference>
<dbReference type="GO" id="GO:0006397">
    <property type="term" value="P:mRNA processing"/>
    <property type="evidence" value="ECO:0007669"/>
    <property type="project" value="InterPro"/>
</dbReference>
<dbReference type="InterPro" id="IPR000719">
    <property type="entry name" value="Prot_kinase_dom"/>
</dbReference>
<comment type="catalytic activity">
    <reaction evidence="17">
        <text>L-threonyl-[protein] + ATP = O-phospho-L-threonyl-[protein] + ADP + H(+)</text>
        <dbReference type="Rhea" id="RHEA:46608"/>
        <dbReference type="Rhea" id="RHEA-COMP:11060"/>
        <dbReference type="Rhea" id="RHEA-COMP:11605"/>
        <dbReference type="ChEBI" id="CHEBI:15378"/>
        <dbReference type="ChEBI" id="CHEBI:30013"/>
        <dbReference type="ChEBI" id="CHEBI:30616"/>
        <dbReference type="ChEBI" id="CHEBI:61977"/>
        <dbReference type="ChEBI" id="CHEBI:456216"/>
        <dbReference type="EC" id="2.7.11.1"/>
    </reaction>
    <physiologicalReaction direction="left-to-right" evidence="17">
        <dbReference type="Rhea" id="RHEA:46609"/>
    </physiologicalReaction>
</comment>
<dbReference type="FunFam" id="1.10.510.10:FF:000572">
    <property type="entry name" value="Serine/threonine-protein kinase/endoribonuclease IRE1"/>
    <property type="match status" value="1"/>
</dbReference>
<feature type="region of interest" description="Disordered" evidence="19">
    <location>
        <begin position="232"/>
        <end position="270"/>
    </location>
</feature>
<evidence type="ECO:0000256" key="11">
    <source>
        <dbReference type="ARBA" id="ARBA00022801"/>
    </source>
</evidence>
<evidence type="ECO:0000256" key="9">
    <source>
        <dbReference type="ARBA" id="ARBA00022741"/>
    </source>
</evidence>
<dbReference type="Pfam" id="PF00069">
    <property type="entry name" value="Pkinase"/>
    <property type="match status" value="1"/>
</dbReference>
<keyword evidence="7" id="KW-0479">Metal-binding</keyword>
<reference evidence="24" key="1">
    <citation type="journal article" date="2014" name="Proc. Natl. Acad. Sci. U.S.A.">
        <title>Extensive sampling of basidiomycete genomes demonstrates inadequacy of the white-rot/brown-rot paradigm for wood decay fungi.</title>
        <authorList>
            <person name="Riley R."/>
            <person name="Salamov A.A."/>
            <person name="Brown D.W."/>
            <person name="Nagy L.G."/>
            <person name="Floudas D."/>
            <person name="Held B.W."/>
            <person name="Levasseur A."/>
            <person name="Lombard V."/>
            <person name="Morin E."/>
            <person name="Otillar R."/>
            <person name="Lindquist E.A."/>
            <person name="Sun H."/>
            <person name="LaButti K.M."/>
            <person name="Schmutz J."/>
            <person name="Jabbour D."/>
            <person name="Luo H."/>
            <person name="Baker S.E."/>
            <person name="Pisabarro A.G."/>
            <person name="Walton J.D."/>
            <person name="Blanchette R.A."/>
            <person name="Henrissat B."/>
            <person name="Martin F."/>
            <person name="Cullen D."/>
            <person name="Hibbett D.S."/>
            <person name="Grigoriev I.V."/>
        </authorList>
    </citation>
    <scope>NUCLEOTIDE SEQUENCE [LARGE SCALE GENOMIC DNA]</scope>
    <source>
        <strain evidence="24">FD-172 SS1</strain>
    </source>
</reference>
<feature type="region of interest" description="Disordered" evidence="19">
    <location>
        <begin position="742"/>
        <end position="764"/>
    </location>
</feature>
<feature type="compositionally biased region" description="Basic residues" evidence="19">
    <location>
        <begin position="693"/>
        <end position="706"/>
    </location>
</feature>
<dbReference type="Gene3D" id="3.30.200.20">
    <property type="entry name" value="Phosphorylase Kinase, domain 1"/>
    <property type="match status" value="1"/>
</dbReference>
<keyword evidence="6" id="KW-0812">Transmembrane</keyword>
<dbReference type="InterPro" id="IPR015943">
    <property type="entry name" value="WD40/YVTN_repeat-like_dom_sf"/>
</dbReference>
<dbReference type="EC" id="2.7.11.1" evidence="3"/>
<comment type="subcellular location">
    <subcellularLocation>
        <location evidence="2">Membrane</location>
        <topology evidence="2">Single-pass type I membrane protein</topology>
    </subcellularLocation>
</comment>
<proteinExistence type="predicted"/>
<dbReference type="InterPro" id="IPR010513">
    <property type="entry name" value="KEN_dom"/>
</dbReference>
<dbReference type="InterPro" id="IPR018391">
    <property type="entry name" value="PQQ_b-propeller_rpt"/>
</dbReference>
<dbReference type="GO" id="GO:0046872">
    <property type="term" value="F:metal ion binding"/>
    <property type="evidence" value="ECO:0007669"/>
    <property type="project" value="UniProtKB-KW"/>
</dbReference>
<dbReference type="SMART" id="SM00220">
    <property type="entry name" value="S_TKc"/>
    <property type="match status" value="1"/>
</dbReference>
<evidence type="ECO:0000256" key="7">
    <source>
        <dbReference type="ARBA" id="ARBA00022723"/>
    </source>
</evidence>
<dbReference type="SUPFAM" id="SSF56112">
    <property type="entry name" value="Protein kinase-like (PK-like)"/>
    <property type="match status" value="1"/>
</dbReference>
<dbReference type="EMBL" id="KL198105">
    <property type="protein sequence ID" value="KDQ07551.1"/>
    <property type="molecule type" value="Genomic_DNA"/>
</dbReference>
<evidence type="ECO:0000256" key="17">
    <source>
        <dbReference type="ARBA" id="ARBA00048659"/>
    </source>
</evidence>
<accession>A0A067M7I9</accession>
<dbReference type="GO" id="GO:1990604">
    <property type="term" value="C:IRE1-TRAF2-ASK1 complex"/>
    <property type="evidence" value="ECO:0007669"/>
    <property type="project" value="TreeGrafter"/>
</dbReference>
<keyword evidence="5" id="KW-0808">Transferase</keyword>
<dbReference type="Gene3D" id="1.10.510.10">
    <property type="entry name" value="Transferase(Phosphotransferase) domain 1"/>
    <property type="match status" value="1"/>
</dbReference>
<dbReference type="GO" id="GO:0004521">
    <property type="term" value="F:RNA endonuclease activity"/>
    <property type="evidence" value="ECO:0007669"/>
    <property type="project" value="InterPro"/>
</dbReference>
<keyword evidence="16" id="KW-0325">Glycoprotein</keyword>
<evidence type="ECO:0000256" key="12">
    <source>
        <dbReference type="ARBA" id="ARBA00022840"/>
    </source>
</evidence>
<comment type="catalytic activity">
    <reaction evidence="18">
        <text>L-seryl-[protein] + ATP = O-phospho-L-seryl-[protein] + ADP + H(+)</text>
        <dbReference type="Rhea" id="RHEA:17989"/>
        <dbReference type="Rhea" id="RHEA-COMP:9863"/>
        <dbReference type="Rhea" id="RHEA-COMP:11604"/>
        <dbReference type="ChEBI" id="CHEBI:15378"/>
        <dbReference type="ChEBI" id="CHEBI:29999"/>
        <dbReference type="ChEBI" id="CHEBI:30616"/>
        <dbReference type="ChEBI" id="CHEBI:83421"/>
        <dbReference type="ChEBI" id="CHEBI:456216"/>
        <dbReference type="EC" id="2.7.11.1"/>
    </reaction>
    <physiologicalReaction direction="left-to-right" evidence="18">
        <dbReference type="Rhea" id="RHEA:17990"/>
    </physiologicalReaction>
</comment>
<evidence type="ECO:0000256" key="14">
    <source>
        <dbReference type="ARBA" id="ARBA00022989"/>
    </source>
</evidence>